<name>A0A545SQG3_9RHOB</name>
<dbReference type="InterPro" id="IPR045445">
    <property type="entry name" value="DUF6502"/>
</dbReference>
<dbReference type="Proteomes" id="UP000315816">
    <property type="component" value="Unassembled WGS sequence"/>
</dbReference>
<accession>A0A545SQG3</accession>
<proteinExistence type="predicted"/>
<sequence>MFSDALSDLLAPLARAMVAHGVTVGAVTESMKVALLNAAIEAQGEDVSDSRVSVMTGLHRKDVRRLRSDAPMTDGRKTANRLALLIGHWATAPDFLGENDRPRALPRDISSEGPGFDDLVRHVRLDAAPGTMRRALLDHGAVTEDDDGRLHLVTNALVPGAGSKELVAAYRATLTTHMTAATQNLLAAPTETRHFDRVVKYSHLSDGSVAELEALARAESQALLERLNARARELQDRDADQGVHGRFAAGAYVLPEQDTKKDTE</sequence>
<dbReference type="EMBL" id="VICH01000007">
    <property type="protein sequence ID" value="TQV67219.1"/>
    <property type="molecule type" value="Genomic_DNA"/>
</dbReference>
<reference evidence="1 2" key="1">
    <citation type="submission" date="2019-06" db="EMBL/GenBank/DDBJ databases">
        <title>A novel species of marine bacteria.</title>
        <authorList>
            <person name="Wang Y."/>
        </authorList>
    </citation>
    <scope>NUCLEOTIDE SEQUENCE [LARGE SCALE GENOMIC DNA]</scope>
    <source>
        <strain evidence="1 2">MA1-10</strain>
    </source>
</reference>
<dbReference type="Pfam" id="PF20112">
    <property type="entry name" value="DUF6502"/>
    <property type="match status" value="1"/>
</dbReference>
<gene>
    <name evidence="1" type="ORF">FIL88_11185</name>
</gene>
<keyword evidence="2" id="KW-1185">Reference proteome</keyword>
<dbReference type="AlphaFoldDB" id="A0A545SQG3"/>
<dbReference type="OrthoDB" id="6356376at2"/>
<organism evidence="1 2">
    <name type="scientific">Aliiroseovarius halocynthiae</name>
    <dbReference type="NCBI Taxonomy" id="985055"/>
    <lineage>
        <taxon>Bacteria</taxon>
        <taxon>Pseudomonadati</taxon>
        <taxon>Pseudomonadota</taxon>
        <taxon>Alphaproteobacteria</taxon>
        <taxon>Rhodobacterales</taxon>
        <taxon>Paracoccaceae</taxon>
        <taxon>Aliiroseovarius</taxon>
    </lineage>
</organism>
<evidence type="ECO:0000313" key="2">
    <source>
        <dbReference type="Proteomes" id="UP000315816"/>
    </source>
</evidence>
<comment type="caution">
    <text evidence="1">The sequence shown here is derived from an EMBL/GenBank/DDBJ whole genome shotgun (WGS) entry which is preliminary data.</text>
</comment>
<evidence type="ECO:0000313" key="1">
    <source>
        <dbReference type="EMBL" id="TQV67219.1"/>
    </source>
</evidence>
<protein>
    <submittedName>
        <fullName evidence="1">Uncharacterized protein</fullName>
    </submittedName>
</protein>